<feature type="region of interest" description="Disordered" evidence="10">
    <location>
        <begin position="477"/>
        <end position="500"/>
    </location>
</feature>
<feature type="domain" description="RSE1/DDB1/CPSF1 C-terminal" evidence="11">
    <location>
        <begin position="1021"/>
        <end position="1366"/>
    </location>
</feature>
<dbReference type="RefSeq" id="XP_033574016.1">
    <property type="nucleotide sequence ID" value="XM_033724483.1"/>
</dbReference>
<dbReference type="OrthoDB" id="6109at2759"/>
<dbReference type="GO" id="GO:0006397">
    <property type="term" value="P:mRNA processing"/>
    <property type="evidence" value="ECO:0007669"/>
    <property type="project" value="UniProtKB-KW"/>
</dbReference>
<evidence type="ECO:0000256" key="9">
    <source>
        <dbReference type="ARBA" id="ARBA00041264"/>
    </source>
</evidence>
<feature type="compositionally biased region" description="Polar residues" evidence="10">
    <location>
        <begin position="487"/>
        <end position="499"/>
    </location>
</feature>
<comment type="similarity">
    <text evidence="6">Belongs to the CFT1 family.</text>
</comment>
<evidence type="ECO:0000256" key="1">
    <source>
        <dbReference type="ARBA" id="ARBA00004123"/>
    </source>
</evidence>
<protein>
    <recommendedName>
        <fullName evidence="8">Protein CFT1</fullName>
    </recommendedName>
    <alternativeName>
        <fullName evidence="9">Cleavage factor two protein 1</fullName>
    </alternativeName>
    <alternativeName>
        <fullName evidence="7">Protein cft1</fullName>
    </alternativeName>
</protein>
<reference evidence="16" key="2">
    <citation type="submission" date="2020-04" db="EMBL/GenBank/DDBJ databases">
        <authorList>
            <consortium name="NCBI Genome Project"/>
        </authorList>
    </citation>
    <scope>NUCLEOTIDE SEQUENCE</scope>
    <source>
        <strain evidence="16">CBS 304.34</strain>
    </source>
</reference>
<reference evidence="16" key="3">
    <citation type="submission" date="2025-04" db="UniProtKB">
        <authorList>
            <consortium name="RefSeq"/>
        </authorList>
    </citation>
    <scope>IDENTIFICATION</scope>
    <source>
        <strain evidence="16">CBS 304.34</strain>
    </source>
</reference>
<evidence type="ECO:0000256" key="5">
    <source>
        <dbReference type="ARBA" id="ARBA00037232"/>
    </source>
</evidence>
<evidence type="ECO:0000256" key="3">
    <source>
        <dbReference type="ARBA" id="ARBA00022884"/>
    </source>
</evidence>
<keyword evidence="2" id="KW-0507">mRNA processing</keyword>
<evidence type="ECO:0000256" key="2">
    <source>
        <dbReference type="ARBA" id="ARBA00022664"/>
    </source>
</evidence>
<evidence type="ECO:0000259" key="12">
    <source>
        <dbReference type="Pfam" id="PF10433"/>
    </source>
</evidence>
<evidence type="ECO:0000256" key="6">
    <source>
        <dbReference type="ARBA" id="ARBA00038304"/>
    </source>
</evidence>
<dbReference type="PANTHER" id="PTHR10644">
    <property type="entry name" value="DNA REPAIR/RNA PROCESSING CPSF FAMILY"/>
    <property type="match status" value="1"/>
</dbReference>
<feature type="domain" description="RSE1/DDB1/CPSF1 second beta-propeller" evidence="13">
    <location>
        <begin position="562"/>
        <end position="951"/>
    </location>
</feature>
<accession>A0A6A6YE00</accession>
<dbReference type="InterPro" id="IPR015943">
    <property type="entry name" value="WD40/YVTN_repeat-like_dom_sf"/>
</dbReference>
<feature type="domain" description="RSE1/DDB1/CPSF1 first beta-propeller" evidence="12">
    <location>
        <begin position="12"/>
        <end position="445"/>
    </location>
</feature>
<name>A0A6A6YE00_9PEZI</name>
<dbReference type="FunFam" id="2.130.10.10:FF:000625">
    <property type="entry name" value="mRNA cleavage and polyadenylation factor subunit"/>
    <property type="match status" value="1"/>
</dbReference>
<comment type="subcellular location">
    <subcellularLocation>
        <location evidence="1">Nucleus</location>
    </subcellularLocation>
</comment>
<keyword evidence="3" id="KW-0694">RNA-binding</keyword>
<evidence type="ECO:0000256" key="8">
    <source>
        <dbReference type="ARBA" id="ARBA00039443"/>
    </source>
</evidence>
<dbReference type="Proteomes" id="UP000504636">
    <property type="component" value="Unplaced"/>
</dbReference>
<dbReference type="InterPro" id="IPR058543">
    <property type="entry name" value="Beta-prop_RSE1/DDB1/CPSF1_2nd"/>
</dbReference>
<dbReference type="InterPro" id="IPR050358">
    <property type="entry name" value="RSE1/DDB1/CFT1"/>
</dbReference>
<evidence type="ECO:0000256" key="4">
    <source>
        <dbReference type="ARBA" id="ARBA00023242"/>
    </source>
</evidence>
<evidence type="ECO:0000256" key="10">
    <source>
        <dbReference type="SAM" id="MobiDB-lite"/>
    </source>
</evidence>
<dbReference type="InterPro" id="IPR018846">
    <property type="entry name" value="Beta-prop_RSE1/DDB1/CPSF1_1st"/>
</dbReference>
<comment type="function">
    <text evidence="5">RNA-binding component of the cleavage and polyadenylation factor (CPF) complex, which plays a key role in polyadenylation-dependent pre-mRNA 3'-end formation and cooperates with cleavage factors including the CFIA complex and NAB4/CFIB. Involved in poly(A) site recognition. May be involved in coupling transcription termination and mRNA 3'-end formation.</text>
</comment>
<evidence type="ECO:0000313" key="15">
    <source>
        <dbReference type="Proteomes" id="UP000504636"/>
    </source>
</evidence>
<dbReference type="Pfam" id="PF23726">
    <property type="entry name" value="Beta-prop_RSE1_2nd"/>
    <property type="match status" value="1"/>
</dbReference>
<dbReference type="GeneID" id="54465376"/>
<dbReference type="Gene3D" id="2.130.10.10">
    <property type="entry name" value="YVTN repeat-like/Quinoprotein amine dehydrogenase"/>
    <property type="match status" value="3"/>
</dbReference>
<dbReference type="Pfam" id="PF03178">
    <property type="entry name" value="CPSF_A"/>
    <property type="match status" value="1"/>
</dbReference>
<evidence type="ECO:0000313" key="14">
    <source>
        <dbReference type="EMBL" id="KAF2807052.1"/>
    </source>
</evidence>
<evidence type="ECO:0000313" key="16">
    <source>
        <dbReference type="RefSeq" id="XP_033574016.1"/>
    </source>
</evidence>
<dbReference type="InterPro" id="IPR004871">
    <property type="entry name" value="RSE1/DDB1/CPSF1_C"/>
</dbReference>
<dbReference type="Pfam" id="PF10433">
    <property type="entry name" value="Beta-prop_RSE1_1st"/>
    <property type="match status" value="1"/>
</dbReference>
<evidence type="ECO:0000256" key="7">
    <source>
        <dbReference type="ARBA" id="ARBA00039187"/>
    </source>
</evidence>
<keyword evidence="4" id="KW-0539">Nucleus</keyword>
<gene>
    <name evidence="14 16" type="ORF">BDZ99DRAFT_510615</name>
</gene>
<feature type="region of interest" description="Disordered" evidence="10">
    <location>
        <begin position="199"/>
        <end position="221"/>
    </location>
</feature>
<proteinExistence type="inferred from homology"/>
<dbReference type="GO" id="GO:0005634">
    <property type="term" value="C:nucleus"/>
    <property type="evidence" value="ECO:0007669"/>
    <property type="project" value="UniProtKB-SubCell"/>
</dbReference>
<dbReference type="EMBL" id="MU003706">
    <property type="protein sequence ID" value="KAF2807052.1"/>
    <property type="molecule type" value="Genomic_DNA"/>
</dbReference>
<keyword evidence="15" id="KW-1185">Reference proteome</keyword>
<dbReference type="FunFam" id="2.130.10.10:FF:000788">
    <property type="entry name" value="mRNA cleavage and polyadenylation factor subunit"/>
    <property type="match status" value="1"/>
</dbReference>
<reference evidence="14 16" key="1">
    <citation type="journal article" date="2020" name="Stud. Mycol.">
        <title>101 Dothideomycetes genomes: a test case for predicting lifestyles and emergence of pathogens.</title>
        <authorList>
            <person name="Haridas S."/>
            <person name="Albert R."/>
            <person name="Binder M."/>
            <person name="Bloem J."/>
            <person name="Labutti K."/>
            <person name="Salamov A."/>
            <person name="Andreopoulos B."/>
            <person name="Baker S."/>
            <person name="Barry K."/>
            <person name="Bills G."/>
            <person name="Bluhm B."/>
            <person name="Cannon C."/>
            <person name="Castanera R."/>
            <person name="Culley D."/>
            <person name="Daum C."/>
            <person name="Ezra D."/>
            <person name="Gonzalez J."/>
            <person name="Henrissat B."/>
            <person name="Kuo A."/>
            <person name="Liang C."/>
            <person name="Lipzen A."/>
            <person name="Lutzoni F."/>
            <person name="Magnuson J."/>
            <person name="Mondo S."/>
            <person name="Nolan M."/>
            <person name="Ohm R."/>
            <person name="Pangilinan J."/>
            <person name="Park H.-J."/>
            <person name="Ramirez L."/>
            <person name="Alfaro M."/>
            <person name="Sun H."/>
            <person name="Tritt A."/>
            <person name="Yoshinaga Y."/>
            <person name="Zwiers L.-H."/>
            <person name="Turgeon B."/>
            <person name="Goodwin S."/>
            <person name="Spatafora J."/>
            <person name="Crous P."/>
            <person name="Grigoriev I."/>
        </authorList>
    </citation>
    <scope>NUCLEOTIDE SEQUENCE</scope>
    <source>
        <strain evidence="14 16">CBS 304.34</strain>
    </source>
</reference>
<sequence>MQCYTELTPPTAVTHAVSLPFLSSKSNNLVVAKASLLQIFELKSTITEVASASKDDAANLDADAEDLAIQRTEHTSKLVLVGEYPLSGTVISLARVKILDTKSGGEALLLAFRDAKLSLVEWDPEYHNLNTISIHYYEGHDLGAAPWSPELEDCCNYLSADPSSRCAALKFGVRNLAILPFRQVGDDLVGEDYDPDLDSPIDRPLARTKTTNGDGEHAKSQTPYASSFVLPLTALDPSLTNPVHLAFLHEYREPTFGIISSSRAPAGSLLAERKDILNYTVFTLDLEQKASTTLLTVPGIPYDVSRVVPLPLPVGGALLMGGNEIIHVDQAGKTNAVGVNEFARACTAFSMADQSDLALRLEGCTVEQLSPDSGDVLIMLNNGDLVILTFTLDGRSVSGMTVRLVDEERGGKLVSCAASCATNLGRGRMFVGSESGDSVLLGWASKTTQLARKRSHADMLVDNSDSSFDEADLDDLDDDLYDNSNSPTKQSVVSPTGTSAPDAYTFRIHDSMISLAPMKDITFPAKERPATKASQVASSELVASTGRGRAGAVSILKREVEPKILKRTSISSARGLWAVSARKPRPKGMITSGAQDSEANIAADAEYDQYLVVCKTNTTGNEDSSTYKVNGTNLEEITTGEFEREDASTTDVGVMAKGTKIVQILTSEVRIYDSELGLSQIIPMEDEETGAELRIINTSFADPYMLVLRDDSSVKIFKADEEGEVEEIESNLFSSTKWLSGCLYISPSVSSQPLAFLLTAEGGLKIFDVGDLEKPSYVAEGLGFLPPTLTAEYAPRRSTAKATLTEILVADLGDTTCRSPHLFVRTASDDLNIYQPYHYPSKDASAPFTSNLRWQKMPQMHLPAYSEESNLDSGDTGSNSTLKALDNVGGYSTVFQRGASPCFIFKEASSTPKVIGLRSKAVKGLTRFNTAACERGFAFIDADDELRVCQLPYQFRYGDLGWAARKLRLGEEIHALDYHPKGVYVLGTGRMIDFSLPDDSYHYEWAREETTFKPQVEQGIIRLLYPGTWSIIDSHELDPYELVLCVKTLDLEVSESMHERKPLIAVGTAIVQGEDLATKGCIYIFEVITVVPQPGRPETSRKLRLIVREEVKGAVSAISAIGTQGFMIMAQGQKCMVRGLKEDGTLLPVAFMDMQCYVSVLKELSGTGMLLMGDAVKGLWFTGYTEEPYKMLHFGKSRSHMEVLAAEFLPHEKQLHIMVADADCNIHVLQFDPEHPKSLSGQRLLHKSTFHTGHFPTSMTLLRSSLSPSMATIPDPQTSSATPMDVDEPTATGPLHHILHTSTSGIISLLTPLSESTYRRLSALATHLTNTLEHPCGLNPRAYRKVESEGFGNRGVLDGGVLRRWGELSSQRRAEACGKVGTEEWVVRSDLEVLGGAGLGF</sequence>
<evidence type="ECO:0000259" key="13">
    <source>
        <dbReference type="Pfam" id="PF23726"/>
    </source>
</evidence>
<organism evidence="14">
    <name type="scientific">Mytilinidion resinicola</name>
    <dbReference type="NCBI Taxonomy" id="574789"/>
    <lineage>
        <taxon>Eukaryota</taxon>
        <taxon>Fungi</taxon>
        <taxon>Dikarya</taxon>
        <taxon>Ascomycota</taxon>
        <taxon>Pezizomycotina</taxon>
        <taxon>Dothideomycetes</taxon>
        <taxon>Pleosporomycetidae</taxon>
        <taxon>Mytilinidiales</taxon>
        <taxon>Mytilinidiaceae</taxon>
        <taxon>Mytilinidion</taxon>
    </lineage>
</organism>
<dbReference type="GO" id="GO:0003723">
    <property type="term" value="F:RNA binding"/>
    <property type="evidence" value="ECO:0007669"/>
    <property type="project" value="UniProtKB-KW"/>
</dbReference>
<evidence type="ECO:0000259" key="11">
    <source>
        <dbReference type="Pfam" id="PF03178"/>
    </source>
</evidence>